<comment type="caution">
    <text evidence="1">The sequence shown here is derived from an EMBL/GenBank/DDBJ whole genome shotgun (WGS) entry which is preliminary data.</text>
</comment>
<evidence type="ECO:0000313" key="1">
    <source>
        <dbReference type="EMBL" id="EXU99071.1"/>
    </source>
</evidence>
<reference evidence="1 2" key="1">
    <citation type="submission" date="2014-02" db="EMBL/GenBank/DDBJ databases">
        <title>The genome sequence of the entomopathogenic fungus Metarhizium robertsii ARSEF 2575.</title>
        <authorList>
            <person name="Giuliano Garisto Donzelli B."/>
            <person name="Roe B.A."/>
            <person name="Macmil S.L."/>
            <person name="Krasnoff S.B."/>
            <person name="Gibson D.M."/>
        </authorList>
    </citation>
    <scope>NUCLEOTIDE SEQUENCE [LARGE SCALE GENOMIC DNA]</scope>
    <source>
        <strain evidence="1 2">ARSEF 2575</strain>
    </source>
</reference>
<organism evidence="1 2">
    <name type="scientific">Metarhizium robertsii</name>
    <dbReference type="NCBI Taxonomy" id="568076"/>
    <lineage>
        <taxon>Eukaryota</taxon>
        <taxon>Fungi</taxon>
        <taxon>Dikarya</taxon>
        <taxon>Ascomycota</taxon>
        <taxon>Pezizomycotina</taxon>
        <taxon>Sordariomycetes</taxon>
        <taxon>Hypocreomycetidae</taxon>
        <taxon>Hypocreales</taxon>
        <taxon>Clavicipitaceae</taxon>
        <taxon>Metarhizium</taxon>
    </lineage>
</organism>
<dbReference type="HOGENOM" id="CLU_2210637_0_0_1"/>
<evidence type="ECO:0000313" key="2">
    <source>
        <dbReference type="Proteomes" id="UP000030151"/>
    </source>
</evidence>
<sequence length="107" mass="11388">MLLVQKPEAACANLVVESLRNRMVGALAGFKTAGIMSLVDLALLKPPTPPKNAALMISEVVLGHTSQRMLRRGTQDSSREHGRVESGYSARAALGGAATLFHVGQRH</sequence>
<accession>A0A0A1US22</accession>
<dbReference type="Proteomes" id="UP000030151">
    <property type="component" value="Unassembled WGS sequence"/>
</dbReference>
<protein>
    <submittedName>
        <fullName evidence="1">Uncharacterized protein</fullName>
    </submittedName>
</protein>
<dbReference type="EMBL" id="JELW01000021">
    <property type="protein sequence ID" value="EXU99071.1"/>
    <property type="molecule type" value="Genomic_DNA"/>
</dbReference>
<dbReference type="AlphaFoldDB" id="A0A0A1US22"/>
<gene>
    <name evidence="1" type="ORF">X797_007794</name>
</gene>
<proteinExistence type="predicted"/>
<name>A0A0A1US22_9HYPO</name>